<proteinExistence type="predicted"/>
<accession>A0A9P6IYT7</accession>
<dbReference type="EMBL" id="JAAAHY010001045">
    <property type="protein sequence ID" value="KAF9953386.1"/>
    <property type="molecule type" value="Genomic_DNA"/>
</dbReference>
<organism evidence="2 3">
    <name type="scientific">Mortierella alpina</name>
    <name type="common">Oleaginous fungus</name>
    <name type="synonym">Mortierella renispora</name>
    <dbReference type="NCBI Taxonomy" id="64518"/>
    <lineage>
        <taxon>Eukaryota</taxon>
        <taxon>Fungi</taxon>
        <taxon>Fungi incertae sedis</taxon>
        <taxon>Mucoromycota</taxon>
        <taxon>Mortierellomycotina</taxon>
        <taxon>Mortierellomycetes</taxon>
        <taxon>Mortierellales</taxon>
        <taxon>Mortierellaceae</taxon>
        <taxon>Mortierella</taxon>
    </lineage>
</organism>
<feature type="domain" description="Aminoglycoside phosphotransferase" evidence="1">
    <location>
        <begin position="60"/>
        <end position="303"/>
    </location>
</feature>
<evidence type="ECO:0000313" key="2">
    <source>
        <dbReference type="EMBL" id="KAF9953386.1"/>
    </source>
</evidence>
<dbReference type="PANTHER" id="PTHR21310">
    <property type="entry name" value="AMINOGLYCOSIDE PHOSPHOTRANSFERASE-RELATED-RELATED"/>
    <property type="match status" value="1"/>
</dbReference>
<gene>
    <name evidence="2" type="ORF">BGZ70_000260</name>
</gene>
<dbReference type="AlphaFoldDB" id="A0A9P6IYT7"/>
<dbReference type="SUPFAM" id="SSF56112">
    <property type="entry name" value="Protein kinase-like (PK-like)"/>
    <property type="match status" value="1"/>
</dbReference>
<keyword evidence="3" id="KW-1185">Reference proteome</keyword>
<reference evidence="2" key="1">
    <citation type="journal article" date="2020" name="Fungal Divers.">
        <title>Resolving the Mortierellaceae phylogeny through synthesis of multi-gene phylogenetics and phylogenomics.</title>
        <authorList>
            <person name="Vandepol N."/>
            <person name="Liber J."/>
            <person name="Desiro A."/>
            <person name="Na H."/>
            <person name="Kennedy M."/>
            <person name="Barry K."/>
            <person name="Grigoriev I.V."/>
            <person name="Miller A.N."/>
            <person name="O'Donnell K."/>
            <person name="Stajich J.E."/>
            <person name="Bonito G."/>
        </authorList>
    </citation>
    <scope>NUCLEOTIDE SEQUENCE</scope>
    <source>
        <strain evidence="2">CK1249</strain>
    </source>
</reference>
<evidence type="ECO:0000313" key="3">
    <source>
        <dbReference type="Proteomes" id="UP000738359"/>
    </source>
</evidence>
<dbReference type="CDD" id="cd05120">
    <property type="entry name" value="APH_ChoK_like"/>
    <property type="match status" value="1"/>
</dbReference>
<dbReference type="Proteomes" id="UP000738359">
    <property type="component" value="Unassembled WGS sequence"/>
</dbReference>
<protein>
    <recommendedName>
        <fullName evidence="1">Aminoglycoside phosphotransferase domain-containing protein</fullName>
    </recommendedName>
</protein>
<name>A0A9P6IYT7_MORAP</name>
<dbReference type="Pfam" id="PF01636">
    <property type="entry name" value="APH"/>
    <property type="match status" value="1"/>
</dbReference>
<comment type="caution">
    <text evidence="2">The sequence shown here is derived from an EMBL/GenBank/DDBJ whole genome shotgun (WGS) entry which is preliminary data.</text>
</comment>
<dbReference type="Gene3D" id="3.90.1200.10">
    <property type="match status" value="1"/>
</dbReference>
<dbReference type="OrthoDB" id="10003767at2759"/>
<dbReference type="InterPro" id="IPR002575">
    <property type="entry name" value="Aminoglycoside_PTrfase"/>
</dbReference>
<dbReference type="InterPro" id="IPR051678">
    <property type="entry name" value="AGP_Transferase"/>
</dbReference>
<dbReference type="InterPro" id="IPR011009">
    <property type="entry name" value="Kinase-like_dom_sf"/>
</dbReference>
<evidence type="ECO:0000259" key="1">
    <source>
        <dbReference type="Pfam" id="PF01636"/>
    </source>
</evidence>
<sequence length="416" mass="47174">MSADPTVVPILATADEAELATHLYTETEGPRKGIILSFEKARRLIEFHLPGKQLDQLFYFKRGYNNRVYLAQCADASEYVIRLGGRFWDHKKITNEVLALQLARKALGNVVEVPKIVGTSTEEARVHTEEGSRIVPHDYIIMTRLPGIPLDTVWDSLSLSDKKQIADQVAEIFARLRTIELYAVGNFVRGPTGEPEVGPMMEGGGGPFLSWREFVAGNIQQEIKNMLAQETNFVEIKDHLPRLETLVHKIQSAELEARFGSQASAPGLARERPISFLHGDFESRNMLVVGTQIVGLHDFEFAGGFPSEQEWCAGFEWLFARSEDPYDAGEQQKLKDMTKDEHELLDYFLRTMKDKHGLVPFGPDNQEYKAILYHLQSNIAPWWLREAHRDQWTEQQRQSMRTAAASLDKALTFLGC</sequence>
<dbReference type="PANTHER" id="PTHR21310:SF15">
    <property type="entry name" value="AMINOGLYCOSIDE PHOSPHOTRANSFERASE DOMAIN-CONTAINING PROTEIN"/>
    <property type="match status" value="1"/>
</dbReference>